<accession>A0A9D2CYG4</accession>
<comment type="caution">
    <text evidence="1">The sequence shown here is derived from an EMBL/GenBank/DDBJ whole genome shotgun (WGS) entry which is preliminary data.</text>
</comment>
<dbReference type="EMBL" id="DXCL01000015">
    <property type="protein sequence ID" value="HIZ03134.1"/>
    <property type="molecule type" value="Genomic_DNA"/>
</dbReference>
<name>A0A9D2CYG4_9FIRM</name>
<proteinExistence type="predicted"/>
<dbReference type="SUPFAM" id="SSF54631">
    <property type="entry name" value="CBS-domain pair"/>
    <property type="match status" value="1"/>
</dbReference>
<organism evidence="1 2">
    <name type="scientific">Candidatus Borkfalkia avistercoris</name>
    <dbReference type="NCBI Taxonomy" id="2838504"/>
    <lineage>
        <taxon>Bacteria</taxon>
        <taxon>Bacillati</taxon>
        <taxon>Bacillota</taxon>
        <taxon>Clostridia</taxon>
        <taxon>Christensenellales</taxon>
        <taxon>Christensenellaceae</taxon>
        <taxon>Candidatus Borkfalkia</taxon>
    </lineage>
</organism>
<dbReference type="Proteomes" id="UP000824132">
    <property type="component" value="Unassembled WGS sequence"/>
</dbReference>
<protein>
    <recommendedName>
        <fullName evidence="3">CBS domain-containing protein</fullName>
    </recommendedName>
</protein>
<dbReference type="AlphaFoldDB" id="A0A9D2CYG4"/>
<reference evidence="1" key="2">
    <citation type="submission" date="2021-04" db="EMBL/GenBank/DDBJ databases">
        <authorList>
            <person name="Gilroy R."/>
        </authorList>
    </citation>
    <scope>NUCLEOTIDE SEQUENCE</scope>
    <source>
        <strain evidence="1">CHK187-5294</strain>
    </source>
</reference>
<gene>
    <name evidence="1" type="ORF">H9727_02500</name>
</gene>
<dbReference type="InterPro" id="IPR046342">
    <property type="entry name" value="CBS_dom_sf"/>
</dbReference>
<reference evidence="1" key="1">
    <citation type="journal article" date="2021" name="PeerJ">
        <title>Extensive microbial diversity within the chicken gut microbiome revealed by metagenomics and culture.</title>
        <authorList>
            <person name="Gilroy R."/>
            <person name="Ravi A."/>
            <person name="Getino M."/>
            <person name="Pursley I."/>
            <person name="Horton D.L."/>
            <person name="Alikhan N.F."/>
            <person name="Baker D."/>
            <person name="Gharbi K."/>
            <person name="Hall N."/>
            <person name="Watson M."/>
            <person name="Adriaenssens E.M."/>
            <person name="Foster-Nyarko E."/>
            <person name="Jarju S."/>
            <person name="Secka A."/>
            <person name="Antonio M."/>
            <person name="Oren A."/>
            <person name="Chaudhuri R.R."/>
            <person name="La Ragione R."/>
            <person name="Hildebrand F."/>
            <person name="Pallen M.J."/>
        </authorList>
    </citation>
    <scope>NUCLEOTIDE SEQUENCE</scope>
    <source>
        <strain evidence="1">CHK187-5294</strain>
    </source>
</reference>
<evidence type="ECO:0000313" key="2">
    <source>
        <dbReference type="Proteomes" id="UP000824132"/>
    </source>
</evidence>
<evidence type="ECO:0008006" key="3">
    <source>
        <dbReference type="Google" id="ProtNLM"/>
    </source>
</evidence>
<dbReference type="Gene3D" id="3.10.580.10">
    <property type="entry name" value="CBS-domain"/>
    <property type="match status" value="1"/>
</dbReference>
<evidence type="ECO:0000313" key="1">
    <source>
        <dbReference type="EMBL" id="HIZ03134.1"/>
    </source>
</evidence>
<sequence>MEYENAAKFLKSYNRIESQLKILYGGKATQNFTDLVKRCTDLNMTVRRYENELIDYGKLRNAIVHRATGTEEEVFIANPCDNVVENIAFIEKQLCHPPRLMDAIKIKKIASVFADKPLITAVNAFAETWQKSLIVYDHGKMVGIINSYGLYAEIAAHASDGGDVNKFLRETPCGAIVREEILSRYRLVAEDTTVFDVFKAFEDQKNLLAVIVTEHGVMGEKAMNIITPTDFPRINRYLETYNVKPF</sequence>